<evidence type="ECO:0000313" key="2">
    <source>
        <dbReference type="Proteomes" id="UP000182753"/>
    </source>
</evidence>
<name>A0A1J4RQL4_9BACT</name>
<dbReference type="EMBL" id="MNUJ01000030">
    <property type="protein sequence ID" value="OIN89675.1"/>
    <property type="molecule type" value="Genomic_DNA"/>
</dbReference>
<evidence type="ECO:0000313" key="1">
    <source>
        <dbReference type="EMBL" id="OIN89675.1"/>
    </source>
</evidence>
<reference evidence="1 2" key="1">
    <citation type="journal article" date="2016" name="Environ. Microbiol.">
        <title>Genomic resolution of a cold subsurface aquifer community provides metabolic insights for novel microbes adapted to high CO concentrations.</title>
        <authorList>
            <person name="Probst A.J."/>
            <person name="Castelle C.J."/>
            <person name="Singh A."/>
            <person name="Brown C.T."/>
            <person name="Anantharaman K."/>
            <person name="Sharon I."/>
            <person name="Hug L.A."/>
            <person name="Burstein D."/>
            <person name="Emerson J.B."/>
            <person name="Thomas B.C."/>
            <person name="Banfield J.F."/>
        </authorList>
    </citation>
    <scope>NUCLEOTIDE SEQUENCE [LARGE SCALE GENOMIC DNA]</scope>
    <source>
        <strain evidence="1">CG1_02_42_45</strain>
    </source>
</reference>
<protein>
    <submittedName>
        <fullName evidence="1">Uncharacterized protein</fullName>
    </submittedName>
</protein>
<dbReference type="Proteomes" id="UP000182753">
    <property type="component" value="Unassembled WGS sequence"/>
</dbReference>
<gene>
    <name evidence="1" type="ORF">AUJ40_01530</name>
</gene>
<dbReference type="AlphaFoldDB" id="A0A1J4RQL4"/>
<comment type="caution">
    <text evidence="1">The sequence shown here is derived from an EMBL/GenBank/DDBJ whole genome shotgun (WGS) entry which is preliminary data.</text>
</comment>
<sequence>MPGNGCFIAIKMTSTIHQIPQPPPVINFRIPRPIWPIINLSTPSDPTRIDKTRVKTQFNFFVPPAAGAAGAAAGAGAAASAIRTPFANYLLHKYYSK</sequence>
<accession>A0A1J4RQL4</accession>
<organism evidence="1 2">
    <name type="scientific">Candidatus Berkelbacteria bacterium CG1_02_42_45</name>
    <dbReference type="NCBI Taxonomy" id="1805036"/>
    <lineage>
        <taxon>Bacteria</taxon>
        <taxon>Candidatus Berkelbacteria</taxon>
    </lineage>
</organism>
<proteinExistence type="predicted"/>